<dbReference type="EMBL" id="BCSY01000097">
    <property type="protein sequence ID" value="GAS98774.1"/>
    <property type="molecule type" value="Genomic_DNA"/>
</dbReference>
<reference evidence="3" key="2">
    <citation type="submission" date="2016-02" db="EMBL/GenBank/DDBJ databases">
        <title>Draft genome sequence of five rapidly growing Mycobacterium species.</title>
        <authorList>
            <person name="Katahira K."/>
            <person name="Gotou Y."/>
            <person name="Iida K."/>
            <person name="Ogura Y."/>
            <person name="Hayashi T."/>
        </authorList>
    </citation>
    <scope>NUCLEOTIDE SEQUENCE [LARGE SCALE GENOMIC DNA]</scope>
    <source>
        <strain evidence="3">JCM15298</strain>
    </source>
</reference>
<dbReference type="SUPFAM" id="SSF53335">
    <property type="entry name" value="S-adenosyl-L-methionine-dependent methyltransferases"/>
    <property type="match status" value="1"/>
</dbReference>
<dbReference type="InterPro" id="IPR029063">
    <property type="entry name" value="SAM-dependent_MTases_sf"/>
</dbReference>
<accession>A0A100WHS6</accession>
<protein>
    <submittedName>
        <fullName evidence="2">Phage DNA methylase</fullName>
    </submittedName>
</protein>
<dbReference type="AlphaFoldDB" id="A0A100WHS6"/>
<organism evidence="2 3">
    <name type="scientific">Mycolicibacterium canariasense</name>
    <name type="common">Mycobacterium canariasense</name>
    <dbReference type="NCBI Taxonomy" id="228230"/>
    <lineage>
        <taxon>Bacteria</taxon>
        <taxon>Bacillati</taxon>
        <taxon>Actinomycetota</taxon>
        <taxon>Actinomycetes</taxon>
        <taxon>Mycobacteriales</taxon>
        <taxon>Mycobacteriaceae</taxon>
        <taxon>Mycolicibacterium</taxon>
    </lineage>
</organism>
<dbReference type="STRING" id="228230.RMCC_5739"/>
<dbReference type="GO" id="GO:0008168">
    <property type="term" value="F:methyltransferase activity"/>
    <property type="evidence" value="ECO:0007669"/>
    <property type="project" value="UniProtKB-KW"/>
</dbReference>
<feature type="region of interest" description="Disordered" evidence="1">
    <location>
        <begin position="1"/>
        <end position="28"/>
    </location>
</feature>
<name>A0A100WHS6_MYCCR</name>
<comment type="caution">
    <text evidence="2">The sequence shown here is derived from an EMBL/GenBank/DDBJ whole genome shotgun (WGS) entry which is preliminary data.</text>
</comment>
<gene>
    <name evidence="2" type="ORF">RMCC_5739</name>
</gene>
<keyword evidence="2" id="KW-0808">Transferase</keyword>
<evidence type="ECO:0000256" key="1">
    <source>
        <dbReference type="SAM" id="MobiDB-lite"/>
    </source>
</evidence>
<keyword evidence="2" id="KW-0489">Methyltransferase</keyword>
<dbReference type="Proteomes" id="UP000069443">
    <property type="component" value="Unassembled WGS sequence"/>
</dbReference>
<proteinExistence type="predicted"/>
<evidence type="ECO:0000313" key="3">
    <source>
        <dbReference type="Proteomes" id="UP000069443"/>
    </source>
</evidence>
<dbReference type="GO" id="GO:0032259">
    <property type="term" value="P:methylation"/>
    <property type="evidence" value="ECO:0007669"/>
    <property type="project" value="UniProtKB-KW"/>
</dbReference>
<sequence length="127" mass="13441">MPTPAASDANRGPDLARANRAGSGGDDLHTFVYKTGRTQQWGKYAAAIARWVAVTRPAPSPTEPNTKGNPYLAPAFPEWMQGWPAGWVTAVPGISRNDMLRIIGNGVCPQQATAALSQLLAVCRVAA</sequence>
<evidence type="ECO:0000313" key="2">
    <source>
        <dbReference type="EMBL" id="GAS98774.1"/>
    </source>
</evidence>
<dbReference type="REBASE" id="150857">
    <property type="entry name" value="M.Mca15298ORF5739P"/>
</dbReference>
<keyword evidence="3" id="KW-1185">Reference proteome</keyword>
<reference evidence="3" key="1">
    <citation type="journal article" date="2016" name="Genome Announc.">
        <title>Draft Genome Sequences of Five Rapidly Growing Mycobacterium Species, M. thermoresistibile, M. fortuitum subsp. acetamidolyticum, M. canariasense, M. brisbanense, and M. novocastrense.</title>
        <authorList>
            <person name="Katahira K."/>
            <person name="Ogura Y."/>
            <person name="Gotoh Y."/>
            <person name="Hayashi T."/>
        </authorList>
    </citation>
    <scope>NUCLEOTIDE SEQUENCE [LARGE SCALE GENOMIC DNA]</scope>
    <source>
        <strain evidence="3">JCM15298</strain>
    </source>
</reference>